<organism evidence="1 2">
    <name type="scientific">Sulfuricurvum kujiense</name>
    <dbReference type="NCBI Taxonomy" id="148813"/>
    <lineage>
        <taxon>Bacteria</taxon>
        <taxon>Pseudomonadati</taxon>
        <taxon>Campylobacterota</taxon>
        <taxon>Epsilonproteobacteria</taxon>
        <taxon>Campylobacterales</taxon>
        <taxon>Sulfurimonadaceae</taxon>
        <taxon>Sulfuricurvum</taxon>
    </lineage>
</organism>
<protein>
    <recommendedName>
        <fullName evidence="3">Lipoprotein</fullName>
    </recommendedName>
</protein>
<reference evidence="1 2" key="1">
    <citation type="journal article" date="2017" name="Front. Microbiol.">
        <title>Comparative Genomic Analysis of the Class Epsilonproteobacteria and Proposed Reclassification to Epsilonbacteraeota (phyl. nov.).</title>
        <authorList>
            <person name="Waite D.W."/>
            <person name="Vanwonterghem I."/>
            <person name="Rinke C."/>
            <person name="Parks D.H."/>
            <person name="Zhang Y."/>
            <person name="Takai K."/>
            <person name="Sievert S.M."/>
            <person name="Simon J."/>
            <person name="Campbell B.J."/>
            <person name="Hanson T.E."/>
            <person name="Woyke T."/>
            <person name="Klotz M.G."/>
            <person name="Hugenholtz P."/>
        </authorList>
    </citation>
    <scope>NUCLEOTIDE SEQUENCE [LARGE SCALE GENOMIC DNA]</scope>
    <source>
        <strain evidence="1">UBA12443</strain>
    </source>
</reference>
<evidence type="ECO:0008006" key="3">
    <source>
        <dbReference type="Google" id="ProtNLM"/>
    </source>
</evidence>
<proteinExistence type="predicted"/>
<dbReference type="AlphaFoldDB" id="A0A2D3WPZ6"/>
<dbReference type="RefSeq" id="WP_294895871.1">
    <property type="nucleotide sequence ID" value="NZ_DLUI01000020.1"/>
</dbReference>
<evidence type="ECO:0000313" key="1">
    <source>
        <dbReference type="EMBL" id="DAB39329.1"/>
    </source>
</evidence>
<dbReference type="EMBL" id="DLUI01000020">
    <property type="protein sequence ID" value="DAB39329.1"/>
    <property type="molecule type" value="Genomic_DNA"/>
</dbReference>
<gene>
    <name evidence="1" type="ORF">CFH83_01265</name>
</gene>
<comment type="caution">
    <text evidence="1">The sequence shown here is derived from an EMBL/GenBank/DDBJ whole genome shotgun (WGS) entry which is preliminary data.</text>
</comment>
<name>A0A2D3WPZ6_9BACT</name>
<accession>A0A2D3WPZ6</accession>
<dbReference type="PROSITE" id="PS51257">
    <property type="entry name" value="PROKAR_LIPOPROTEIN"/>
    <property type="match status" value="1"/>
</dbReference>
<evidence type="ECO:0000313" key="2">
    <source>
        <dbReference type="Proteomes" id="UP000228859"/>
    </source>
</evidence>
<dbReference type="Proteomes" id="UP000228859">
    <property type="component" value="Unassembled WGS sequence"/>
</dbReference>
<sequence>MKKWLIYIALVILGLTAGIFSGCSLKDFGRTIHESVVTKKGPASQFLKEVLYYRSQQQGANEGALYIRYDISDIVSKYFVKGLDRDKVVELIFEYALNGVEYKDNKIIAQYNFGLYRHVECKFFFDSNNKLIGTDGTLIVIVKD</sequence>